<dbReference type="AlphaFoldDB" id="A0A1M5Q3P9"/>
<dbReference type="PANTHER" id="PTHR42760">
    <property type="entry name" value="SHORT-CHAIN DEHYDROGENASES/REDUCTASES FAMILY MEMBER"/>
    <property type="match status" value="1"/>
</dbReference>
<protein>
    <submittedName>
        <fullName evidence="4">2-deoxy-D-gluconate 3-dehydrogenase</fullName>
    </submittedName>
</protein>
<dbReference type="PANTHER" id="PTHR42760:SF5">
    <property type="entry name" value="2-DEHYDRO-3-DEOXY-D-GLUCONATE 5-DEHYDROGENASE"/>
    <property type="match status" value="1"/>
</dbReference>
<dbReference type="PRINTS" id="PR00080">
    <property type="entry name" value="SDRFAMILY"/>
</dbReference>
<dbReference type="Gene3D" id="3.40.50.720">
    <property type="entry name" value="NAD(P)-binding Rossmann-like Domain"/>
    <property type="match status" value="1"/>
</dbReference>
<dbReference type="RefSeq" id="WP_079602597.1">
    <property type="nucleotide sequence ID" value="NZ_LT670817.1"/>
</dbReference>
<proteinExistence type="inferred from homology"/>
<dbReference type="InterPro" id="IPR057326">
    <property type="entry name" value="KR_dom"/>
</dbReference>
<evidence type="ECO:0000313" key="4">
    <source>
        <dbReference type="EMBL" id="SHH08612.1"/>
    </source>
</evidence>
<dbReference type="InterPro" id="IPR002347">
    <property type="entry name" value="SDR_fam"/>
</dbReference>
<keyword evidence="2" id="KW-0560">Oxidoreductase</keyword>
<gene>
    <name evidence="4" type="ORF">SAMN05443248_3629</name>
</gene>
<name>A0A1M5Q3P9_9BRAD</name>
<reference evidence="4 5" key="1">
    <citation type="submission" date="2016-11" db="EMBL/GenBank/DDBJ databases">
        <authorList>
            <person name="Jaros S."/>
            <person name="Januszkiewicz K."/>
            <person name="Wedrychowicz H."/>
        </authorList>
    </citation>
    <scope>NUCLEOTIDE SEQUENCE [LARGE SCALE GENOMIC DNA]</scope>
    <source>
        <strain evidence="4 5">GAS138</strain>
    </source>
</reference>
<dbReference type="SMART" id="SM00822">
    <property type="entry name" value="PKS_KR"/>
    <property type="match status" value="1"/>
</dbReference>
<dbReference type="FunFam" id="3.40.50.720:FF:000084">
    <property type="entry name" value="Short-chain dehydrogenase reductase"/>
    <property type="match status" value="1"/>
</dbReference>
<dbReference type="GO" id="GO:0016616">
    <property type="term" value="F:oxidoreductase activity, acting on the CH-OH group of donors, NAD or NADP as acceptor"/>
    <property type="evidence" value="ECO:0007669"/>
    <property type="project" value="UniProtKB-ARBA"/>
</dbReference>
<evidence type="ECO:0000313" key="5">
    <source>
        <dbReference type="Proteomes" id="UP000189796"/>
    </source>
</evidence>
<evidence type="ECO:0000256" key="1">
    <source>
        <dbReference type="ARBA" id="ARBA00006484"/>
    </source>
</evidence>
<dbReference type="SUPFAM" id="SSF51735">
    <property type="entry name" value="NAD(P)-binding Rossmann-fold domains"/>
    <property type="match status" value="1"/>
</dbReference>
<feature type="domain" description="Ketoreductase" evidence="3">
    <location>
        <begin position="11"/>
        <end position="180"/>
    </location>
</feature>
<dbReference type="PRINTS" id="PR00081">
    <property type="entry name" value="GDHRDH"/>
</dbReference>
<comment type="similarity">
    <text evidence="1">Belongs to the short-chain dehydrogenases/reductases (SDR) family.</text>
</comment>
<dbReference type="Pfam" id="PF13561">
    <property type="entry name" value="adh_short_C2"/>
    <property type="match status" value="1"/>
</dbReference>
<evidence type="ECO:0000256" key="2">
    <source>
        <dbReference type="ARBA" id="ARBA00023002"/>
    </source>
</evidence>
<dbReference type="Proteomes" id="UP000189796">
    <property type="component" value="Chromosome I"/>
</dbReference>
<evidence type="ECO:0000259" key="3">
    <source>
        <dbReference type="SMART" id="SM00822"/>
    </source>
</evidence>
<dbReference type="InterPro" id="IPR036291">
    <property type="entry name" value="NAD(P)-bd_dom_sf"/>
</dbReference>
<dbReference type="OrthoDB" id="286404at2"/>
<accession>A0A1M5Q3P9</accession>
<organism evidence="4 5">
    <name type="scientific">Bradyrhizobium erythrophlei</name>
    <dbReference type="NCBI Taxonomy" id="1437360"/>
    <lineage>
        <taxon>Bacteria</taxon>
        <taxon>Pseudomonadati</taxon>
        <taxon>Pseudomonadota</taxon>
        <taxon>Alphaproteobacteria</taxon>
        <taxon>Hyphomicrobiales</taxon>
        <taxon>Nitrobacteraceae</taxon>
        <taxon>Bradyrhizobium</taxon>
    </lineage>
</organism>
<sequence>MTTGPFDLTGKVAIVTGGNGGIGLGMARGLAEAGADIAVVGRNEAKSNAAAAELKQCGIRAISVIADVTGKTAVADMVGRTVRELGRIDILVNNAGINIRKPPHALDLDEWDSVIRTNLTSAFLCSQAVHPAMKAAGGGKIINIGSMMSIFGASFAPAYAASKGGIVQFTRSCAVAWAADNIQANAVLPGWIDTDLTRRARREIDGLHDKVLGRTPAARWGAIADFAGIAVFLASSASDFVTGTAIPVDGGFSVMG</sequence>
<dbReference type="EMBL" id="LT670817">
    <property type="protein sequence ID" value="SHH08612.1"/>
    <property type="molecule type" value="Genomic_DNA"/>
</dbReference>